<reference evidence="2" key="1">
    <citation type="submission" date="2023-10" db="EMBL/GenBank/DDBJ databases">
        <authorList>
            <person name="Domelevo Entfellner J.-B."/>
        </authorList>
    </citation>
    <scope>NUCLEOTIDE SEQUENCE</scope>
</reference>
<keyword evidence="3" id="KW-1185">Reference proteome</keyword>
<dbReference type="Proteomes" id="UP001189624">
    <property type="component" value="Chromosome 4"/>
</dbReference>
<protein>
    <recommendedName>
        <fullName evidence="4">Protein SHORTAGE IN CHIASMATA 1</fullName>
    </recommendedName>
</protein>
<gene>
    <name evidence="2" type="ORF">AYBTSS11_LOCUS15468</name>
</gene>
<dbReference type="PANTHER" id="PTHR35764:SF1">
    <property type="entry name" value="PROTEIN SHORTAGE IN CHIASMATA 1"/>
    <property type="match status" value="1"/>
</dbReference>
<name>A0AA86SKB7_9FABA</name>
<accession>A0AA86SKB7</accession>
<evidence type="ECO:0000313" key="2">
    <source>
        <dbReference type="EMBL" id="CAJ1952756.1"/>
    </source>
</evidence>
<evidence type="ECO:0000256" key="1">
    <source>
        <dbReference type="SAM" id="MobiDB-lite"/>
    </source>
</evidence>
<dbReference type="EMBL" id="OY731401">
    <property type="protein sequence ID" value="CAJ1952756.1"/>
    <property type="molecule type" value="Genomic_DNA"/>
</dbReference>
<feature type="compositionally biased region" description="Polar residues" evidence="1">
    <location>
        <begin position="1618"/>
        <end position="1639"/>
    </location>
</feature>
<dbReference type="Gramene" id="rna-AYBTSS11_LOCUS15468">
    <property type="protein sequence ID" value="CAJ1952756.1"/>
    <property type="gene ID" value="gene-AYBTSS11_LOCUS15468"/>
</dbReference>
<feature type="region of interest" description="Disordered" evidence="1">
    <location>
        <begin position="1607"/>
        <end position="1650"/>
    </location>
</feature>
<proteinExistence type="predicted"/>
<evidence type="ECO:0008006" key="4">
    <source>
        <dbReference type="Google" id="ProtNLM"/>
    </source>
</evidence>
<dbReference type="InterPro" id="IPR038824">
    <property type="entry name" value="SHOC1-like"/>
</dbReference>
<organism evidence="2 3">
    <name type="scientific">Sphenostylis stenocarpa</name>
    <dbReference type="NCBI Taxonomy" id="92480"/>
    <lineage>
        <taxon>Eukaryota</taxon>
        <taxon>Viridiplantae</taxon>
        <taxon>Streptophyta</taxon>
        <taxon>Embryophyta</taxon>
        <taxon>Tracheophyta</taxon>
        <taxon>Spermatophyta</taxon>
        <taxon>Magnoliopsida</taxon>
        <taxon>eudicotyledons</taxon>
        <taxon>Gunneridae</taxon>
        <taxon>Pentapetalae</taxon>
        <taxon>rosids</taxon>
        <taxon>fabids</taxon>
        <taxon>Fabales</taxon>
        <taxon>Fabaceae</taxon>
        <taxon>Papilionoideae</taxon>
        <taxon>50 kb inversion clade</taxon>
        <taxon>NPAAA clade</taxon>
        <taxon>indigoferoid/millettioid clade</taxon>
        <taxon>Phaseoleae</taxon>
        <taxon>Sphenostylis</taxon>
    </lineage>
</organism>
<evidence type="ECO:0000313" key="3">
    <source>
        <dbReference type="Proteomes" id="UP001189624"/>
    </source>
</evidence>
<sequence length="1677" mass="190607">MVRFLHRSEVIISRPINSRLSAKIQFNFRVRYHLIQKMRTRFLNNDYFALPPPQTIPFLHLPVPRLPTPPPSAVHHNLHFDPPLHLSLHLDPFPVHAALSAFLPAVLPHRIRIHSRDLTISNPAVNFENRNRIVNFEFAFVSARQIQEAEVIFEDRVSEADIKLSNECKGTVLGDKNDSVYETIQFERPELDAFLENICVTESERMQMLSQTPEVENSLEMLKKPEPSRQYPYEALESVSLVEDVISEYLMGENAYSLEDHFSVQKLPRSEQNKFLILEVDEGSLEIPTVISLVEVVDSYFENIRSQNFNEQCQSVAEGQELLGSVKHNMMEFFSDECVSKKSLELSDMFPESDFINMVETEHVNGNTGLQRTSHTNSDLLENFVTFQDSEFLDEDLMQTFEDFYNTKASDDLVTNDWMFKKEFNFKSFDELIVSNEIALTDDTFKSLPVPVISDHKKMITLHDTIGEQFSSLKIRPLSASDGIYLNWDLLEEDKCNCKISNWYQKTLAKIDLKNKDFGDKSFDDGNLVFGLVFCDDAIGECDIKLDEELQKLLSDCMPLPDNHPVEFASGKILGHLSPKQESGEQLPERTAERASLLFKSRSEISNLDYFLNPQKVTGKGNYNYSVESTNANVSIQKVSSTELKVDTQSLGSHTVLHRVKLSDNIVALAGYFEKSYLAILHRDTEMTKAYKSDVDYLKLLSLQRHKLIEYHVNGNNMTFIVLCAIKQAAWYLCFYGLHPAFMYLDKLCQNLDYLKSRLGFLQSLIEDEKRKVENNVTMAHPSLTIVKEIFQSYIKRDSLKTLVVAEEVFWSSLKNLLLSLGLSFSEQNGSNRNHPCATTGPEDTDTKMKELLISDCLLVSHKHISPLFPLNKFDIILEYGGSYCSSRISEISKNLVGLPHIHFLTVEFDGHAALKALCEGVEKQPNTEMLMESESHPIFSHKKNMMNQDVERLLNFCPVEKCYDKISSKVVPEEDNIVPLIPAVKTEHGHKNMEALPGTVIIVNTQNVDKEMIMSRRSSYQVILAMEKEGIQVVERDLNLPADIILSSAICLAWYDSENLGKKATPTTEASSSLPLCIENIATDVLTLFSFYFHGCFLELFEKPFEGKYVNLRTRVFEGEFNFLSTVMESSDGLYAAATSLGIDLQIFFSSSPELTNEVIVSCIKTATNMTRGLYPKMPDSVTLAESFLTEFPGINPLTAHSILSSGVMLNEFLGWSHEQRMHVLQKYHVPEESISLFSVFCRYGEREDSKSIMTDCSSSVSSSLDSDRCCLYQVQNERKRKHPISSHQIDELCFDELMQFEAVPDSSTLPTPFDFGVSKNAGRSSDFARTSLSMSEFFGQKQNNSAATMRNLSGVSYSPGNCKAPQKSEQLRQPGLSLKNKELAKNEILNSDLMGKSVNWHSPSPKLHEDIRGEVLDLTNSPLFDKSFAIPDSMYFTNLMTETDKDYMRNNKIARKLSFDKRSHPETNSSKVRRSLKDTQGEVDEFPEPDFGENVFPLDFKPHENIDLTQALMRNLEESPFKEEMSHLSETPLSFARRSACVLKNSPWTTEFINKVKEKSKLRQKSLSCEDSAPNFGYPGSKSKAFKRRSPSVIDLFKYQPNRISGNILEQKRQKQSGLSSNSTKKGRYSTSSSTWTPKDKRSTKVNDLPSLNALNVSCFESRESELATKDYDND</sequence>
<dbReference type="PANTHER" id="PTHR35764">
    <property type="entry name" value="PROTEIN SHORTAGE IN CHIASMATA 1"/>
    <property type="match status" value="1"/>
</dbReference>
<feature type="region of interest" description="Disordered" evidence="1">
    <location>
        <begin position="1460"/>
        <end position="1490"/>
    </location>
</feature>
<dbReference type="GO" id="GO:0000712">
    <property type="term" value="P:resolution of meiotic recombination intermediates"/>
    <property type="evidence" value="ECO:0007669"/>
    <property type="project" value="TreeGrafter"/>
</dbReference>